<keyword evidence="1" id="KW-0255">Endonuclease</keyword>
<evidence type="ECO:0000313" key="2">
    <source>
        <dbReference type="Proteomes" id="UP000308886"/>
    </source>
</evidence>
<keyword evidence="2" id="KW-1185">Reference proteome</keyword>
<dbReference type="EMBL" id="SRZC01000007">
    <property type="protein sequence ID" value="TGX82875.1"/>
    <property type="molecule type" value="Genomic_DNA"/>
</dbReference>
<comment type="caution">
    <text evidence="1">The sequence shown here is derived from an EMBL/GenBank/DDBJ whole genome shotgun (WGS) entry which is preliminary data.</text>
</comment>
<evidence type="ECO:0000313" key="1">
    <source>
        <dbReference type="EMBL" id="TGX82875.1"/>
    </source>
</evidence>
<name>A0AC61QR93_9BACT</name>
<gene>
    <name evidence="1" type="ORF">E5358_05975</name>
</gene>
<keyword evidence="1" id="KW-0540">Nuclease</keyword>
<proteinExistence type="predicted"/>
<keyword evidence="1" id="KW-0378">Hydrolase</keyword>
<organism evidence="1 2">
    <name type="scientific">Palleniella muris</name>
    <dbReference type="NCBI Taxonomy" id="3038145"/>
    <lineage>
        <taxon>Bacteria</taxon>
        <taxon>Pseudomonadati</taxon>
        <taxon>Bacteroidota</taxon>
        <taxon>Bacteroidia</taxon>
        <taxon>Bacteroidales</taxon>
        <taxon>Prevotellaceae</taxon>
        <taxon>Palleniella</taxon>
    </lineage>
</organism>
<reference evidence="1" key="1">
    <citation type="submission" date="2019-04" db="EMBL/GenBank/DDBJ databases">
        <title>Microbes associate with the intestines of laboratory mice.</title>
        <authorList>
            <person name="Navarre W."/>
            <person name="Wong E."/>
            <person name="Huang K."/>
            <person name="Tropini C."/>
            <person name="Ng K."/>
            <person name="Yu B."/>
        </authorList>
    </citation>
    <scope>NUCLEOTIDE SEQUENCE</scope>
    <source>
        <strain evidence="1">NM73_A23</strain>
    </source>
</reference>
<dbReference type="Proteomes" id="UP000308886">
    <property type="component" value="Unassembled WGS sequence"/>
</dbReference>
<accession>A0AC61QR93</accession>
<protein>
    <submittedName>
        <fullName evidence="1">Endonuclease/exonuclease/phosphatase family protein</fullName>
    </submittedName>
</protein>
<sequence>MKRLSLLTYFLFLALAVCFAQKKYSMYAIGFYNQENLFDTCHDEGKRDYDFLPTGSYKWNGLKYTHKLRNMARVLAEMATDKLPYGCAFIGLSEVENAKCLQDLCAQEPLKKRDMQFVHFEGVDKRGVDVAALYNPKMFKIDNDKTSLVPFEREDTTFFTRGFLVVRGTIAGDKVCCIVCHLPSRLRGDDFYRVSGAQQLAKIKDNILAQEPDTKFFIMGDMNDDPTDRSMTKGLRGKENIAEVGDGDLYNPWISVLKSGTGTLRYNGAWNLFDQILVTPNLLVKDGGKDYQKAVMKDCESLKYYNHQIFRRDYLFQTEGKYKGNPKRTHAGGQWLDGYSDHLPVIVYVVKEKK</sequence>